<proteinExistence type="predicted"/>
<dbReference type="Proteomes" id="UP000008703">
    <property type="component" value="Plasmid pSTRVI02"/>
</dbReference>
<reference evidence="1" key="1">
    <citation type="submission" date="2011-08" db="EMBL/GenBank/DDBJ databases">
        <title>Complete sequence of plasmid 2 of Streptomyces violaceusniger Tu 4113.</title>
        <authorList>
            <consortium name="US DOE Joint Genome Institute"/>
            <person name="Lucas S."/>
            <person name="Han J."/>
            <person name="Lapidus A."/>
            <person name="Cheng J.-F."/>
            <person name="Goodwin L."/>
            <person name="Pitluck S."/>
            <person name="Peters L."/>
            <person name="Ivanova N."/>
            <person name="Daligault H."/>
            <person name="Detter J.C."/>
            <person name="Han C."/>
            <person name="Tapia R."/>
            <person name="Land M."/>
            <person name="Hauser L."/>
            <person name="Kyrpides N."/>
            <person name="Ivanova N."/>
            <person name="Pagani I."/>
            <person name="Hagen A."/>
            <person name="Katz L."/>
            <person name="Fiedler H.-P."/>
            <person name="Keasling J."/>
            <person name="Fortman J."/>
            <person name="Woyke T."/>
        </authorList>
    </citation>
    <scope>NUCLEOTIDE SEQUENCE [LARGE SCALE GENOMIC DNA]</scope>
    <source>
        <strain evidence="1">Tu 4113</strain>
        <plasmid evidence="1">pSTRVI02</plasmid>
    </source>
</reference>
<keyword evidence="2" id="KW-1185">Reference proteome</keyword>
<gene>
    <name evidence="1" type="ORF">Strvi_0178</name>
</gene>
<name>G2PI00_STRV4</name>
<organism evidence="1 2">
    <name type="scientific">Streptomyces violaceusniger (strain Tu 4113)</name>
    <dbReference type="NCBI Taxonomy" id="653045"/>
    <lineage>
        <taxon>Bacteria</taxon>
        <taxon>Bacillati</taxon>
        <taxon>Actinomycetota</taxon>
        <taxon>Actinomycetes</taxon>
        <taxon>Kitasatosporales</taxon>
        <taxon>Streptomycetaceae</taxon>
        <taxon>Streptomyces</taxon>
        <taxon>Streptomyces violaceusniger group</taxon>
    </lineage>
</organism>
<dbReference type="HOGENOM" id="CLU_2157059_0_0_11"/>
<keyword evidence="1" id="KW-0614">Plasmid</keyword>
<geneLocation type="plasmid" evidence="1 2">
    <name>pSTRVI02</name>
</geneLocation>
<sequence>MTLYNPGPGMGRAMHIRRVRALQDLERTGLITFELYSTEEGYAFTTAAGEPRVVASSEVAAYLAGMTDLYCSLRLNVDEAVGEEALDALDDRYLDALTDCLSRVLPTGGDT</sequence>
<evidence type="ECO:0000313" key="1">
    <source>
        <dbReference type="EMBL" id="AEM88951.1"/>
    </source>
</evidence>
<protein>
    <submittedName>
        <fullName evidence="1">Uncharacterized protein</fullName>
    </submittedName>
</protein>
<evidence type="ECO:0000313" key="2">
    <source>
        <dbReference type="Proteomes" id="UP000008703"/>
    </source>
</evidence>
<dbReference type="KEGG" id="svl:Strvi_0178"/>
<dbReference type="AlphaFoldDB" id="G2PI00"/>
<dbReference type="EMBL" id="CP002996">
    <property type="protein sequence ID" value="AEM88951.1"/>
    <property type="molecule type" value="Genomic_DNA"/>
</dbReference>
<accession>G2PI00</accession>